<reference evidence="2" key="1">
    <citation type="submission" date="2020-12" db="EMBL/GenBank/DDBJ databases">
        <title>Methylobrevis albus sp. nov., isolated from fresh water lack sediment.</title>
        <authorList>
            <person name="Zou Q."/>
        </authorList>
    </citation>
    <scope>NUCLEOTIDE SEQUENCE</scope>
    <source>
        <strain evidence="2">L22</strain>
    </source>
</reference>
<dbReference type="EMBL" id="JADZLT010000052">
    <property type="protein sequence ID" value="MBH0239116.1"/>
    <property type="molecule type" value="Genomic_DNA"/>
</dbReference>
<dbReference type="SUPFAM" id="SSF46955">
    <property type="entry name" value="Putative DNA-binding domain"/>
    <property type="match status" value="1"/>
</dbReference>
<dbReference type="InterPro" id="IPR010093">
    <property type="entry name" value="SinI_DNA-bd"/>
</dbReference>
<sequence>MNKETIALSIDEVVKQTGISRRTLYYTIARGDLVARKMGARTLILRSELQEFLERLPRMDIASNNHHAA</sequence>
<dbReference type="AlphaFoldDB" id="A0A931I4J2"/>
<feature type="domain" description="Helix-turn-helix" evidence="1">
    <location>
        <begin position="8"/>
        <end position="55"/>
    </location>
</feature>
<proteinExistence type="predicted"/>
<protein>
    <submittedName>
        <fullName evidence="2">Helix-turn-helix domain-containing protein</fullName>
    </submittedName>
</protein>
<keyword evidence="3" id="KW-1185">Reference proteome</keyword>
<dbReference type="GO" id="GO:0003677">
    <property type="term" value="F:DNA binding"/>
    <property type="evidence" value="ECO:0007669"/>
    <property type="project" value="InterPro"/>
</dbReference>
<evidence type="ECO:0000313" key="3">
    <source>
        <dbReference type="Proteomes" id="UP000631694"/>
    </source>
</evidence>
<gene>
    <name evidence="2" type="ORF">I5731_14905</name>
</gene>
<accession>A0A931I4J2</accession>
<name>A0A931I4J2_9HYPH</name>
<dbReference type="InterPro" id="IPR009061">
    <property type="entry name" value="DNA-bd_dom_put_sf"/>
</dbReference>
<evidence type="ECO:0000313" key="2">
    <source>
        <dbReference type="EMBL" id="MBH0239116.1"/>
    </source>
</evidence>
<dbReference type="InterPro" id="IPR041657">
    <property type="entry name" value="HTH_17"/>
</dbReference>
<organism evidence="2 3">
    <name type="scientific">Methylobrevis albus</name>
    <dbReference type="NCBI Taxonomy" id="2793297"/>
    <lineage>
        <taxon>Bacteria</taxon>
        <taxon>Pseudomonadati</taxon>
        <taxon>Pseudomonadota</taxon>
        <taxon>Alphaproteobacteria</taxon>
        <taxon>Hyphomicrobiales</taxon>
        <taxon>Pleomorphomonadaceae</taxon>
        <taxon>Methylobrevis</taxon>
    </lineage>
</organism>
<comment type="caution">
    <text evidence="2">The sequence shown here is derived from an EMBL/GenBank/DDBJ whole genome shotgun (WGS) entry which is preliminary data.</text>
</comment>
<evidence type="ECO:0000259" key="1">
    <source>
        <dbReference type="Pfam" id="PF12728"/>
    </source>
</evidence>
<dbReference type="Proteomes" id="UP000631694">
    <property type="component" value="Unassembled WGS sequence"/>
</dbReference>
<dbReference type="RefSeq" id="WP_197312181.1">
    <property type="nucleotide sequence ID" value="NZ_JADZLT010000052.1"/>
</dbReference>
<dbReference type="NCBIfam" id="TIGR01764">
    <property type="entry name" value="excise"/>
    <property type="match status" value="1"/>
</dbReference>
<dbReference type="Pfam" id="PF12728">
    <property type="entry name" value="HTH_17"/>
    <property type="match status" value="1"/>
</dbReference>